<dbReference type="InterPro" id="IPR039421">
    <property type="entry name" value="Type_1_exporter"/>
</dbReference>
<dbReference type="Gene3D" id="3.40.50.300">
    <property type="entry name" value="P-loop containing nucleotide triphosphate hydrolases"/>
    <property type="match status" value="1"/>
</dbReference>
<evidence type="ECO:0000256" key="4">
    <source>
        <dbReference type="ARBA" id="ARBA00022692"/>
    </source>
</evidence>
<dbReference type="PROSITE" id="PS50929">
    <property type="entry name" value="ABC_TM1F"/>
    <property type="match status" value="1"/>
</dbReference>
<feature type="transmembrane region" description="Helical" evidence="9">
    <location>
        <begin position="55"/>
        <end position="72"/>
    </location>
</feature>
<dbReference type="PANTHER" id="PTHR43394">
    <property type="entry name" value="ATP-DEPENDENT PERMEASE MDL1, MITOCHONDRIAL"/>
    <property type="match status" value="1"/>
</dbReference>
<evidence type="ECO:0000256" key="9">
    <source>
        <dbReference type="SAM" id="Phobius"/>
    </source>
</evidence>
<keyword evidence="8 9" id="KW-0472">Membrane</keyword>
<accession>A0A1W1BUS8</accession>
<dbReference type="CDD" id="cd18552">
    <property type="entry name" value="ABC_6TM_MsbA_like"/>
    <property type="match status" value="1"/>
</dbReference>
<feature type="transmembrane region" description="Helical" evidence="9">
    <location>
        <begin position="159"/>
        <end position="178"/>
    </location>
</feature>
<dbReference type="FunFam" id="3.40.50.300:FF:000221">
    <property type="entry name" value="Multidrug ABC transporter ATP-binding protein"/>
    <property type="match status" value="1"/>
</dbReference>
<dbReference type="InterPro" id="IPR003439">
    <property type="entry name" value="ABC_transporter-like_ATP-bd"/>
</dbReference>
<keyword evidence="4 9" id="KW-0812">Transmembrane</keyword>
<dbReference type="GO" id="GO:0005886">
    <property type="term" value="C:plasma membrane"/>
    <property type="evidence" value="ECO:0007669"/>
    <property type="project" value="UniProtKB-SubCell"/>
</dbReference>
<keyword evidence="7 9" id="KW-1133">Transmembrane helix</keyword>
<sequence length="568" mass="63800">MKKVLKRFLPYILEYKTRYLLVFIGVILNVAATAGTAYIMKPMMDDMFIAHDEKMIYIIPLGLIAIYVLKSLGRYIQSVNMAYIGTHIISRFRELMLMKIISLDMAFLYLNRSGELISRITNDVGRLQFFVANLLPEFIRESLSVVALIGYVIYLDYKLAFYALVVVPAVVYPLMMAAKKLKKYSHRSQEKNSDLLSRLSEIFNNIEIIKINATEDLELKRFDEQNWQFFKINMKSIYIGELVSPFLEISGALGIAMIIYVGGSQVYAGEMTTGEFMAFLTAVGLVFRPLKNLGRIYSKIQDAVAASERVFAILDTKSKIEDGTKELDEDIKLIEYKDVVLEYDGKNLLNGITLTIKEKEQIAIVGDSGGGKSTLIQLLLRYYDPKSGSIAINGEDIKNFTLTSLKDHIAFVTQRIYIMHDTVAANVAYGMEEIDHDRVVQALKDASAWDFVQKIGGIDAMLEEGGTNLSGGQRQRIAIARAIYKDASLLLLDEATAALDNESEAKIQEALKKYTKGRISITIAHRLSTIKEADRILFLRDGKIIADGSYEELLQSSEAFAKLAGKLS</sequence>
<dbReference type="SUPFAM" id="SSF90123">
    <property type="entry name" value="ABC transporter transmembrane region"/>
    <property type="match status" value="1"/>
</dbReference>
<dbReference type="GO" id="GO:0005524">
    <property type="term" value="F:ATP binding"/>
    <property type="evidence" value="ECO:0007669"/>
    <property type="project" value="UniProtKB-KW"/>
</dbReference>
<evidence type="ECO:0000256" key="6">
    <source>
        <dbReference type="ARBA" id="ARBA00022840"/>
    </source>
</evidence>
<keyword evidence="3" id="KW-1003">Cell membrane</keyword>
<dbReference type="PROSITE" id="PS00211">
    <property type="entry name" value="ABC_TRANSPORTER_1"/>
    <property type="match status" value="1"/>
</dbReference>
<dbReference type="SMART" id="SM00382">
    <property type="entry name" value="AAA"/>
    <property type="match status" value="1"/>
</dbReference>
<evidence type="ECO:0000256" key="7">
    <source>
        <dbReference type="ARBA" id="ARBA00022989"/>
    </source>
</evidence>
<evidence type="ECO:0000256" key="2">
    <source>
        <dbReference type="ARBA" id="ARBA00022448"/>
    </source>
</evidence>
<evidence type="ECO:0000313" key="12">
    <source>
        <dbReference type="EMBL" id="SFV57273.1"/>
    </source>
</evidence>
<dbReference type="GO" id="GO:0016887">
    <property type="term" value="F:ATP hydrolysis activity"/>
    <property type="evidence" value="ECO:0007669"/>
    <property type="project" value="InterPro"/>
</dbReference>
<feature type="transmembrane region" description="Helical" evidence="9">
    <location>
        <begin position="267"/>
        <end position="287"/>
    </location>
</feature>
<keyword evidence="5" id="KW-0547">Nucleotide-binding</keyword>
<evidence type="ECO:0000256" key="5">
    <source>
        <dbReference type="ARBA" id="ARBA00022741"/>
    </source>
</evidence>
<dbReference type="GO" id="GO:0015421">
    <property type="term" value="F:ABC-type oligopeptide transporter activity"/>
    <property type="evidence" value="ECO:0007669"/>
    <property type="project" value="TreeGrafter"/>
</dbReference>
<dbReference type="Pfam" id="PF00005">
    <property type="entry name" value="ABC_tran"/>
    <property type="match status" value="1"/>
</dbReference>
<proteinExistence type="predicted"/>
<keyword evidence="2" id="KW-0813">Transport</keyword>
<dbReference type="Pfam" id="PF00664">
    <property type="entry name" value="ABC_membrane"/>
    <property type="match status" value="1"/>
</dbReference>
<keyword evidence="6 12" id="KW-0067">ATP-binding</keyword>
<evidence type="ECO:0000259" key="10">
    <source>
        <dbReference type="PROSITE" id="PS50893"/>
    </source>
</evidence>
<protein>
    <submittedName>
        <fullName evidence="12">Lipid A export ATP-binding/permease protein MsbA</fullName>
    </submittedName>
</protein>
<evidence type="ECO:0000259" key="11">
    <source>
        <dbReference type="PROSITE" id="PS50929"/>
    </source>
</evidence>
<dbReference type="InterPro" id="IPR017871">
    <property type="entry name" value="ABC_transporter-like_CS"/>
</dbReference>
<evidence type="ECO:0000256" key="8">
    <source>
        <dbReference type="ARBA" id="ARBA00023136"/>
    </source>
</evidence>
<dbReference type="Gene3D" id="1.20.1560.10">
    <property type="entry name" value="ABC transporter type 1, transmembrane domain"/>
    <property type="match status" value="1"/>
</dbReference>
<feature type="transmembrane region" description="Helical" evidence="9">
    <location>
        <begin position="237"/>
        <end position="261"/>
    </location>
</feature>
<gene>
    <name evidence="12" type="ORF">MNB_SM-7-505</name>
</gene>
<dbReference type="SUPFAM" id="SSF52540">
    <property type="entry name" value="P-loop containing nucleoside triphosphate hydrolases"/>
    <property type="match status" value="1"/>
</dbReference>
<dbReference type="InterPro" id="IPR027417">
    <property type="entry name" value="P-loop_NTPase"/>
</dbReference>
<dbReference type="EMBL" id="FPHB01000038">
    <property type="protein sequence ID" value="SFV57273.1"/>
    <property type="molecule type" value="Genomic_DNA"/>
</dbReference>
<feature type="domain" description="ABC transporter" evidence="10">
    <location>
        <begin position="334"/>
        <end position="566"/>
    </location>
</feature>
<feature type="transmembrane region" description="Helical" evidence="9">
    <location>
        <begin position="20"/>
        <end position="40"/>
    </location>
</feature>
<comment type="subcellular location">
    <subcellularLocation>
        <location evidence="1">Cell membrane</location>
        <topology evidence="1">Multi-pass membrane protein</topology>
    </subcellularLocation>
</comment>
<dbReference type="InterPro" id="IPR011527">
    <property type="entry name" value="ABC1_TM_dom"/>
</dbReference>
<dbReference type="InterPro" id="IPR036640">
    <property type="entry name" value="ABC1_TM_sf"/>
</dbReference>
<dbReference type="AlphaFoldDB" id="A0A1W1BUS8"/>
<evidence type="ECO:0000256" key="1">
    <source>
        <dbReference type="ARBA" id="ARBA00004651"/>
    </source>
</evidence>
<name>A0A1W1BUS8_9ZZZZ</name>
<dbReference type="PROSITE" id="PS50893">
    <property type="entry name" value="ABC_TRANSPORTER_2"/>
    <property type="match status" value="1"/>
</dbReference>
<reference evidence="12" key="1">
    <citation type="submission" date="2016-10" db="EMBL/GenBank/DDBJ databases">
        <authorList>
            <person name="de Groot N.N."/>
        </authorList>
    </citation>
    <scope>NUCLEOTIDE SEQUENCE</scope>
</reference>
<organism evidence="12">
    <name type="scientific">hydrothermal vent metagenome</name>
    <dbReference type="NCBI Taxonomy" id="652676"/>
    <lineage>
        <taxon>unclassified sequences</taxon>
        <taxon>metagenomes</taxon>
        <taxon>ecological metagenomes</taxon>
    </lineage>
</organism>
<dbReference type="PANTHER" id="PTHR43394:SF1">
    <property type="entry name" value="ATP-BINDING CASSETTE SUB-FAMILY B MEMBER 10, MITOCHONDRIAL"/>
    <property type="match status" value="1"/>
</dbReference>
<feature type="domain" description="ABC transmembrane type-1" evidence="11">
    <location>
        <begin position="20"/>
        <end position="302"/>
    </location>
</feature>
<dbReference type="InterPro" id="IPR003593">
    <property type="entry name" value="AAA+_ATPase"/>
</dbReference>
<evidence type="ECO:0000256" key="3">
    <source>
        <dbReference type="ARBA" id="ARBA00022475"/>
    </source>
</evidence>